<proteinExistence type="predicted"/>
<evidence type="ECO:0000313" key="1">
    <source>
        <dbReference type="EMBL" id="BCI86405.1"/>
    </source>
</evidence>
<evidence type="ECO:0000313" key="2">
    <source>
        <dbReference type="Proteomes" id="UP000516380"/>
    </source>
</evidence>
<sequence>MGQPSSSQTFIMVAKILAAAEPGEVAFLRKVEQLGVGQAGNDVLPVGERDDVVVVAVPPTDRDRHLLEPESPVPGEHDDVGERRGQLFAAAVEQVVEKHRLELGTGQQMPVGLG</sequence>
<gene>
    <name evidence="1" type="ORF">NIIDMKKI_16110</name>
</gene>
<protein>
    <submittedName>
        <fullName evidence="1">Uncharacterized protein</fullName>
    </submittedName>
</protein>
<name>A0A7G1I9E6_MYCKA</name>
<dbReference type="Proteomes" id="UP000516380">
    <property type="component" value="Chromosome"/>
</dbReference>
<keyword evidence="2" id="KW-1185">Reference proteome</keyword>
<organism evidence="1 2">
    <name type="scientific">Mycobacterium kansasii</name>
    <dbReference type="NCBI Taxonomy" id="1768"/>
    <lineage>
        <taxon>Bacteria</taxon>
        <taxon>Bacillati</taxon>
        <taxon>Actinomycetota</taxon>
        <taxon>Actinomycetes</taxon>
        <taxon>Mycobacteriales</taxon>
        <taxon>Mycobacteriaceae</taxon>
        <taxon>Mycobacterium</taxon>
    </lineage>
</organism>
<reference evidence="1 2" key="1">
    <citation type="submission" date="2020-07" db="EMBL/GenBank/DDBJ databases">
        <title>Mycobacterium kansasii (former subtype) with zoonotic potential isolated from diseased indoor pet cat, Japan.</title>
        <authorList>
            <person name="Fukano H."/>
            <person name="Terazono T."/>
            <person name="Hoshino Y."/>
        </authorList>
    </citation>
    <scope>NUCLEOTIDE SEQUENCE [LARGE SCALE GENOMIC DNA]</scope>
    <source>
        <strain evidence="1 2">Kuro-I</strain>
    </source>
</reference>
<dbReference type="AlphaFoldDB" id="A0A7G1I9E6"/>
<dbReference type="EMBL" id="AP023343">
    <property type="protein sequence ID" value="BCI86405.1"/>
    <property type="molecule type" value="Genomic_DNA"/>
</dbReference>
<accession>A0A7G1I9E6</accession>